<dbReference type="Pfam" id="PF00534">
    <property type="entry name" value="Glycos_transf_1"/>
    <property type="match status" value="1"/>
</dbReference>
<feature type="domain" description="Glycosyltransferase subfamily 4-like N-terminal" evidence="2">
    <location>
        <begin position="68"/>
        <end position="168"/>
    </location>
</feature>
<dbReference type="EC" id="2.4.-.-" evidence="3"/>
<dbReference type="InterPro" id="IPR028098">
    <property type="entry name" value="Glyco_trans_4-like_N"/>
</dbReference>
<dbReference type="PANTHER" id="PTHR45947">
    <property type="entry name" value="SULFOQUINOVOSYL TRANSFERASE SQD2"/>
    <property type="match status" value="1"/>
</dbReference>
<keyword evidence="4" id="KW-1185">Reference proteome</keyword>
<protein>
    <submittedName>
        <fullName evidence="3">Putative glycosyltransferase EpsD</fullName>
        <ecNumber evidence="3">2.4.-.-</ecNumber>
    </submittedName>
</protein>
<keyword evidence="3" id="KW-0328">Glycosyltransferase</keyword>
<dbReference type="PANTHER" id="PTHR45947:SF3">
    <property type="entry name" value="SULFOQUINOVOSYL TRANSFERASE SQD2"/>
    <property type="match status" value="1"/>
</dbReference>
<gene>
    <name evidence="3" type="primary">epsD</name>
    <name evidence="3" type="ORF">CLLI_27350</name>
</gene>
<dbReference type="InterPro" id="IPR001296">
    <property type="entry name" value="Glyco_trans_1"/>
</dbReference>
<accession>A0A2T0B031</accession>
<dbReference type="EMBL" id="PVXO01000073">
    <property type="protein sequence ID" value="PRR76805.1"/>
    <property type="molecule type" value="Genomic_DNA"/>
</dbReference>
<comment type="caution">
    <text evidence="3">The sequence shown here is derived from an EMBL/GenBank/DDBJ whole genome shotgun (WGS) entry which is preliminary data.</text>
</comment>
<evidence type="ECO:0000259" key="1">
    <source>
        <dbReference type="Pfam" id="PF00534"/>
    </source>
</evidence>
<reference evidence="3 4" key="1">
    <citation type="submission" date="2018-03" db="EMBL/GenBank/DDBJ databases">
        <title>Genome sequence of Clostridium liquoris DSM 100320.</title>
        <authorList>
            <person name="Poehlein A."/>
            <person name="Daniel R."/>
        </authorList>
    </citation>
    <scope>NUCLEOTIDE SEQUENCE [LARGE SCALE GENOMIC DNA]</scope>
    <source>
        <strain evidence="3 4">DSM 100320</strain>
    </source>
</reference>
<sequence>MIKIKVLQVISGNDNGGGGNHVINICSSNILDMKCEIACIGEGDLYEKAGEFSIPAVSFTFKEMIRGSLVKYIKRNEIDIVNFHGPKANFIYSLIKKKLSIPAVTTIHSDYRYDFLNDKKKKYLYTPLSTMALKKFNNYICVSNYLKELLKHKDFKGDKYVIPNGIDFKKYNVEIGREELRKKYNLKQDDFIYIMVARMHPIKNHINLIKAFNTLQKDFSNVKLLLLGDGELENELKALVNDLNINDKVIFTGFKKHSIDFINASDVSILTSFNEGGAPPLVVLESALVKKTIICSEVGDMPLIINSSNGFLINPYSERDIYDKMKNVYLNKEKLSIKGENLYKSALNKFSIEAFWENYYKTYNEILTGSEVNE</sequence>
<dbReference type="SUPFAM" id="SSF53756">
    <property type="entry name" value="UDP-Glycosyltransferase/glycogen phosphorylase"/>
    <property type="match status" value="1"/>
</dbReference>
<evidence type="ECO:0000259" key="2">
    <source>
        <dbReference type="Pfam" id="PF13439"/>
    </source>
</evidence>
<dbReference type="CDD" id="cd03801">
    <property type="entry name" value="GT4_PimA-like"/>
    <property type="match status" value="1"/>
</dbReference>
<dbReference type="InterPro" id="IPR050194">
    <property type="entry name" value="Glycosyltransferase_grp1"/>
</dbReference>
<dbReference type="AlphaFoldDB" id="A0A2T0B031"/>
<dbReference type="GO" id="GO:0016757">
    <property type="term" value="F:glycosyltransferase activity"/>
    <property type="evidence" value="ECO:0007669"/>
    <property type="project" value="UniProtKB-KW"/>
</dbReference>
<dbReference type="Pfam" id="PF13439">
    <property type="entry name" value="Glyco_transf_4"/>
    <property type="match status" value="1"/>
</dbReference>
<evidence type="ECO:0000313" key="3">
    <source>
        <dbReference type="EMBL" id="PRR76805.1"/>
    </source>
</evidence>
<name>A0A2T0B031_9CLOT</name>
<dbReference type="Proteomes" id="UP000239706">
    <property type="component" value="Unassembled WGS sequence"/>
</dbReference>
<keyword evidence="3" id="KW-0808">Transferase</keyword>
<evidence type="ECO:0000313" key="4">
    <source>
        <dbReference type="Proteomes" id="UP000239706"/>
    </source>
</evidence>
<dbReference type="Gene3D" id="3.40.50.2000">
    <property type="entry name" value="Glycogen Phosphorylase B"/>
    <property type="match status" value="2"/>
</dbReference>
<organism evidence="3 4">
    <name type="scientific">Clostridium liquoris</name>
    <dbReference type="NCBI Taxonomy" id="1289519"/>
    <lineage>
        <taxon>Bacteria</taxon>
        <taxon>Bacillati</taxon>
        <taxon>Bacillota</taxon>
        <taxon>Clostridia</taxon>
        <taxon>Eubacteriales</taxon>
        <taxon>Clostridiaceae</taxon>
        <taxon>Clostridium</taxon>
    </lineage>
</organism>
<feature type="domain" description="Glycosyl transferase family 1" evidence="1">
    <location>
        <begin position="177"/>
        <end position="341"/>
    </location>
</feature>
<proteinExistence type="predicted"/>
<dbReference type="RefSeq" id="WP_207655118.1">
    <property type="nucleotide sequence ID" value="NZ_PVXO01000073.1"/>
</dbReference>